<dbReference type="EMBL" id="BGPR01241522">
    <property type="protein sequence ID" value="GBM11313.1"/>
    <property type="molecule type" value="Genomic_DNA"/>
</dbReference>
<sequence>MPIFERILQFRTAVRWRGRHQHLHLHHRFQTFTPHKRMDALPLPLYLACTRPTYMAMFDGIDLQTWKTSVPKTIPCYMPSQIILIKSSDSKHYTGCSKID</sequence>
<organism evidence="2 5">
    <name type="scientific">Araneus ventricosus</name>
    <name type="common">Orbweaver spider</name>
    <name type="synonym">Epeira ventricosa</name>
    <dbReference type="NCBI Taxonomy" id="182803"/>
    <lineage>
        <taxon>Eukaryota</taxon>
        <taxon>Metazoa</taxon>
        <taxon>Ecdysozoa</taxon>
        <taxon>Arthropoda</taxon>
        <taxon>Chelicerata</taxon>
        <taxon>Arachnida</taxon>
        <taxon>Araneae</taxon>
        <taxon>Araneomorphae</taxon>
        <taxon>Entelegynae</taxon>
        <taxon>Araneoidea</taxon>
        <taxon>Araneidae</taxon>
        <taxon>Araneus</taxon>
    </lineage>
</organism>
<keyword evidence="5" id="KW-1185">Reference proteome</keyword>
<dbReference type="Proteomes" id="UP000499080">
    <property type="component" value="Unassembled WGS sequence"/>
</dbReference>
<gene>
    <name evidence="4" type="ORF">AVEN_11550_1</name>
    <name evidence="2" type="ORF">AVEN_246305_1</name>
    <name evidence="3" type="ORF">AVEN_268006_1</name>
    <name evidence="1" type="ORF">AVEN_6899_1</name>
</gene>
<dbReference type="EMBL" id="BGPR01241525">
    <property type="protein sequence ID" value="GBM11324.1"/>
    <property type="molecule type" value="Genomic_DNA"/>
</dbReference>
<accession>A0A4Y2D3N3</accession>
<evidence type="ECO:0000313" key="2">
    <source>
        <dbReference type="EMBL" id="GBM11313.1"/>
    </source>
</evidence>
<protein>
    <submittedName>
        <fullName evidence="2">Uncharacterized protein</fullName>
    </submittedName>
</protein>
<name>A0A4Y2D3N3_ARAVE</name>
<dbReference type="EMBL" id="BGPR01241528">
    <property type="protein sequence ID" value="GBM11341.1"/>
    <property type="molecule type" value="Genomic_DNA"/>
</dbReference>
<evidence type="ECO:0000313" key="1">
    <source>
        <dbReference type="EMBL" id="GBM11266.1"/>
    </source>
</evidence>
<evidence type="ECO:0000313" key="5">
    <source>
        <dbReference type="Proteomes" id="UP000499080"/>
    </source>
</evidence>
<evidence type="ECO:0000313" key="3">
    <source>
        <dbReference type="EMBL" id="GBM11324.1"/>
    </source>
</evidence>
<proteinExistence type="predicted"/>
<comment type="caution">
    <text evidence="2">The sequence shown here is derived from an EMBL/GenBank/DDBJ whole genome shotgun (WGS) entry which is preliminary data.</text>
</comment>
<dbReference type="AlphaFoldDB" id="A0A4Y2D3N3"/>
<reference evidence="2 5" key="1">
    <citation type="journal article" date="2019" name="Sci. Rep.">
        <title>Orb-weaving spider Araneus ventricosus genome elucidates the spidroin gene catalogue.</title>
        <authorList>
            <person name="Kono N."/>
            <person name="Nakamura H."/>
            <person name="Ohtoshi R."/>
            <person name="Moran D.A.P."/>
            <person name="Shinohara A."/>
            <person name="Yoshida Y."/>
            <person name="Fujiwara M."/>
            <person name="Mori M."/>
            <person name="Tomita M."/>
            <person name="Arakawa K."/>
        </authorList>
    </citation>
    <scope>NUCLEOTIDE SEQUENCE [LARGE SCALE GENOMIC DNA]</scope>
</reference>
<dbReference type="EMBL" id="BGPR01241509">
    <property type="protein sequence ID" value="GBM11266.1"/>
    <property type="molecule type" value="Genomic_DNA"/>
</dbReference>
<evidence type="ECO:0000313" key="4">
    <source>
        <dbReference type="EMBL" id="GBM11341.1"/>
    </source>
</evidence>